<dbReference type="RefSeq" id="WP_004320009.1">
    <property type="nucleotide sequence ID" value="NZ_CP012543.1"/>
</dbReference>
<sequence>MLIDALDYNIDYVGRFLIDGYRFEDNLEQIINPFRNRYALASLSRDEIDHLWCISKELNEIFLIKVGSDSSNDLFTLTRYNHGYYKYHANIVLEQISNKAIDGVSEISYKTKEIEILGDCSATPTQGEIKRLIRKMFRSARESGLEGFSPNLIDEKFRLSLVK</sequence>
<dbReference type="KEGG" id="crx:CRECT_1203"/>
<dbReference type="Proteomes" id="UP000502377">
    <property type="component" value="Chromosome"/>
</dbReference>
<dbReference type="EMBL" id="CP012543">
    <property type="protein sequence ID" value="QCD46862.1"/>
    <property type="molecule type" value="Genomic_DNA"/>
</dbReference>
<accession>A0A6G5QMQ6</accession>
<gene>
    <name evidence="1" type="ORF">CRECT_1203</name>
</gene>
<evidence type="ECO:0000313" key="2">
    <source>
        <dbReference type="Proteomes" id="UP000502377"/>
    </source>
</evidence>
<dbReference type="AlphaFoldDB" id="A0A6G5QMQ6"/>
<reference evidence="1 2" key="1">
    <citation type="submission" date="2016-07" db="EMBL/GenBank/DDBJ databases">
        <title>Comparative genomics of the Campylobacter concisus group.</title>
        <authorList>
            <person name="Miller W.G."/>
            <person name="Yee E."/>
            <person name="Chapman M.H."/>
            <person name="Huynh S."/>
            <person name="Bono J.L."/>
            <person name="On S.L.W."/>
            <person name="StLeger J."/>
            <person name="Foster G."/>
            <person name="Parker C.T."/>
        </authorList>
    </citation>
    <scope>NUCLEOTIDE SEQUENCE [LARGE SCALE GENOMIC DNA]</scope>
    <source>
        <strain evidence="1 2">ATCC 33238</strain>
    </source>
</reference>
<organism evidence="1 2">
    <name type="scientific">Campylobacter rectus</name>
    <name type="common">Wolinella recta</name>
    <dbReference type="NCBI Taxonomy" id="203"/>
    <lineage>
        <taxon>Bacteria</taxon>
        <taxon>Pseudomonadati</taxon>
        <taxon>Campylobacterota</taxon>
        <taxon>Epsilonproteobacteria</taxon>
        <taxon>Campylobacterales</taxon>
        <taxon>Campylobacteraceae</taxon>
        <taxon>Campylobacter</taxon>
    </lineage>
</organism>
<name>A0A6G5QMQ6_CAMRE</name>
<protein>
    <submittedName>
        <fullName evidence="1">Uncharacterized protein</fullName>
    </submittedName>
</protein>
<evidence type="ECO:0000313" key="1">
    <source>
        <dbReference type="EMBL" id="QCD46862.1"/>
    </source>
</evidence>
<proteinExistence type="predicted"/>